<protein>
    <submittedName>
        <fullName evidence="2">Hypothetical conserved protein</fullName>
    </submittedName>
</protein>
<dbReference type="PANTHER" id="PTHR47708:SF2">
    <property type="entry name" value="SI:CH73-132F6.5"/>
    <property type="match status" value="1"/>
</dbReference>
<organism evidence="2">
    <name type="scientific">uncultured Acidobacteriota bacterium</name>
    <dbReference type="NCBI Taxonomy" id="171953"/>
    <lineage>
        <taxon>Bacteria</taxon>
        <taxon>Pseudomonadati</taxon>
        <taxon>Acidobacteriota</taxon>
        <taxon>environmental samples</taxon>
    </lineage>
</organism>
<feature type="domain" description="AtuA-like ferredoxin-fold" evidence="1">
    <location>
        <begin position="3"/>
        <end position="102"/>
    </location>
</feature>
<sequence>MRVPLYKLAHARSGDKGDVANIGLIAYKPEYYPILVEQVTAERVQEYFRGLCRGPVERFELPNLGALNFLLHGALGGGGTISLRLDAQGKTLSAALLRMEIEVEDEQARRLGILTEEGG</sequence>
<dbReference type="PANTHER" id="PTHR47708">
    <property type="match status" value="1"/>
</dbReference>
<evidence type="ECO:0000313" key="2">
    <source>
        <dbReference type="EMBL" id="BAL58246.1"/>
    </source>
</evidence>
<dbReference type="Pfam" id="PF23544">
    <property type="entry name" value="AtuA_ferredoxin"/>
    <property type="match status" value="1"/>
</dbReference>
<reference evidence="2" key="1">
    <citation type="journal article" date="2005" name="Environ. Microbiol.">
        <title>Genetic and functional properties of uncultivated thermophilic crenarchaeotes from a subsurface gold mine as revealed by analysis of genome fragments.</title>
        <authorList>
            <person name="Nunoura T."/>
            <person name="Hirayama H."/>
            <person name="Takami H."/>
            <person name="Oida H."/>
            <person name="Nishi S."/>
            <person name="Shimamura S."/>
            <person name="Suzuki Y."/>
            <person name="Inagaki F."/>
            <person name="Takai K."/>
            <person name="Nealson K.H."/>
            <person name="Horikoshi K."/>
        </authorList>
    </citation>
    <scope>NUCLEOTIDE SEQUENCE</scope>
</reference>
<accession>H5SQ10</accession>
<evidence type="ECO:0000259" key="1">
    <source>
        <dbReference type="Pfam" id="PF23544"/>
    </source>
</evidence>
<gene>
    <name evidence="2" type="ORF">HGMM_F55E10C08</name>
</gene>
<dbReference type="InterPro" id="IPR056362">
    <property type="entry name" value="AtuA-like_ferredoxin_dom"/>
</dbReference>
<dbReference type="AlphaFoldDB" id="H5SQ10"/>
<dbReference type="EMBL" id="AP011798">
    <property type="protein sequence ID" value="BAL58246.1"/>
    <property type="molecule type" value="Genomic_DNA"/>
</dbReference>
<proteinExistence type="predicted"/>
<reference evidence="2" key="2">
    <citation type="journal article" date="2012" name="PLoS ONE">
        <title>A Deeply Branching Thermophilic Bacterium with an Ancient Acetyl-CoA Pathway Dominates a Subsurface Ecosystem.</title>
        <authorList>
            <person name="Takami H."/>
            <person name="Noguchi H."/>
            <person name="Takaki Y."/>
            <person name="Uchiyama I."/>
            <person name="Toyoda A."/>
            <person name="Nishi S."/>
            <person name="Chee G.-J."/>
            <person name="Arai W."/>
            <person name="Nunoura T."/>
            <person name="Itoh T."/>
            <person name="Hattori M."/>
            <person name="Takai K."/>
        </authorList>
    </citation>
    <scope>NUCLEOTIDE SEQUENCE</scope>
</reference>
<name>H5SQ10_9BACT</name>